<comment type="caution">
    <text evidence="1">The sequence shown here is derived from an EMBL/GenBank/DDBJ whole genome shotgun (WGS) entry which is preliminary data.</text>
</comment>
<evidence type="ECO:0000313" key="2">
    <source>
        <dbReference type="Proteomes" id="UP000005309"/>
    </source>
</evidence>
<dbReference type="AlphaFoldDB" id="C4V444"/>
<sequence length="44" mass="5202">MHFQEELPQQRQLLFCIFIENAKEDANVRMHRQWSGAAQAERGS</sequence>
<keyword evidence="2" id="KW-1185">Reference proteome</keyword>
<gene>
    <name evidence="1" type="ORF">HMPREF0908_1288</name>
</gene>
<protein>
    <submittedName>
        <fullName evidence="1">Uncharacterized protein</fullName>
    </submittedName>
</protein>
<dbReference type="HOGENOM" id="CLU_3221933_0_0_9"/>
<proteinExistence type="predicted"/>
<evidence type="ECO:0000313" key="1">
    <source>
        <dbReference type="EMBL" id="EEQ48308.1"/>
    </source>
</evidence>
<reference evidence="1 2" key="1">
    <citation type="submission" date="2009-04" db="EMBL/GenBank/DDBJ databases">
        <authorList>
            <person name="Qin X."/>
            <person name="Bachman B."/>
            <person name="Battles P."/>
            <person name="Bell A."/>
            <person name="Bess C."/>
            <person name="Bickham C."/>
            <person name="Chaboub L."/>
            <person name="Chen D."/>
            <person name="Coyle M."/>
            <person name="Deiros D.R."/>
            <person name="Dinh H."/>
            <person name="Forbes L."/>
            <person name="Fowler G."/>
            <person name="Francisco L."/>
            <person name="Fu Q."/>
            <person name="Gubbala S."/>
            <person name="Hale W."/>
            <person name="Han Y."/>
            <person name="Hemphill L."/>
            <person name="Highlander S.K."/>
            <person name="Hirani K."/>
            <person name="Hogues M."/>
            <person name="Jackson L."/>
            <person name="Jakkamsetti A."/>
            <person name="Javaid M."/>
            <person name="Jiang H."/>
            <person name="Korchina V."/>
            <person name="Kovar C."/>
            <person name="Lara F."/>
            <person name="Lee S."/>
            <person name="Mata R."/>
            <person name="Mathew T."/>
            <person name="Moen C."/>
            <person name="Morales K."/>
            <person name="Munidasa M."/>
            <person name="Nazareth L."/>
            <person name="Ngo R."/>
            <person name="Nguyen L."/>
            <person name="Okwuonu G."/>
            <person name="Ongeri F."/>
            <person name="Patil S."/>
            <person name="Petrosino J."/>
            <person name="Pham C."/>
            <person name="Pham P."/>
            <person name="Pu L.-L."/>
            <person name="Puazo M."/>
            <person name="Raj R."/>
            <person name="Reid J."/>
            <person name="Rouhana J."/>
            <person name="Saada N."/>
            <person name="Shang Y."/>
            <person name="Simmons D."/>
            <person name="Thornton R."/>
            <person name="Warren J."/>
            <person name="Weissenberger G."/>
            <person name="Zhang J."/>
            <person name="Zhang L."/>
            <person name="Zhou C."/>
            <person name="Zhu D."/>
            <person name="Muzny D."/>
            <person name="Worley K."/>
            <person name="Gibbs R."/>
        </authorList>
    </citation>
    <scope>NUCLEOTIDE SEQUENCE [LARGE SCALE GENOMIC DNA]</scope>
    <source>
        <strain evidence="1 2">ATCC 43531</strain>
    </source>
</reference>
<accession>C4V444</accession>
<name>C4V444_9FIRM</name>
<organism evidence="1 2">
    <name type="scientific">Selenomonas flueggei ATCC 43531</name>
    <dbReference type="NCBI Taxonomy" id="638302"/>
    <lineage>
        <taxon>Bacteria</taxon>
        <taxon>Bacillati</taxon>
        <taxon>Bacillota</taxon>
        <taxon>Negativicutes</taxon>
        <taxon>Selenomonadales</taxon>
        <taxon>Selenomonadaceae</taxon>
        <taxon>Selenomonas</taxon>
    </lineage>
</organism>
<dbReference type="EMBL" id="ACLA01000020">
    <property type="protein sequence ID" value="EEQ48308.1"/>
    <property type="molecule type" value="Genomic_DNA"/>
</dbReference>
<dbReference type="Proteomes" id="UP000005309">
    <property type="component" value="Unassembled WGS sequence"/>
</dbReference>